<evidence type="ECO:0000256" key="11">
    <source>
        <dbReference type="RuleBase" id="RU004327"/>
    </source>
</evidence>
<feature type="binding site" evidence="9">
    <location>
        <position position="243"/>
    </location>
    <ligand>
        <name>Mg(2+)</name>
        <dbReference type="ChEBI" id="CHEBI:18420"/>
    </ligand>
</feature>
<dbReference type="SUPFAM" id="SSF53738">
    <property type="entry name" value="Phosphoglucomutase, first 3 domains"/>
    <property type="match status" value="3"/>
</dbReference>
<keyword evidence="4 9" id="KW-0460">Magnesium</keyword>
<evidence type="ECO:0000256" key="5">
    <source>
        <dbReference type="ARBA" id="ARBA00023235"/>
    </source>
</evidence>
<feature type="binding site" description="via phosphate group" evidence="9">
    <location>
        <position position="104"/>
    </location>
    <ligand>
        <name>Mg(2+)</name>
        <dbReference type="ChEBI" id="CHEBI:18420"/>
    </ligand>
</feature>
<feature type="modified residue" description="Phosphoserine" evidence="9">
    <location>
        <position position="104"/>
    </location>
</feature>
<evidence type="ECO:0000256" key="4">
    <source>
        <dbReference type="ARBA" id="ARBA00022842"/>
    </source>
</evidence>
<feature type="active site" description="Phosphoserine intermediate" evidence="9">
    <location>
        <position position="104"/>
    </location>
</feature>
<dbReference type="RefSeq" id="WP_018582523.1">
    <property type="nucleotide sequence ID" value="NZ_LDYD01000007.1"/>
</dbReference>
<dbReference type="InterPro" id="IPR005841">
    <property type="entry name" value="Alpha-D-phosphohexomutase_SF"/>
</dbReference>
<dbReference type="InterPro" id="IPR005845">
    <property type="entry name" value="A-D-PHexomutase_a/b/a-II"/>
</dbReference>
<keyword evidence="2 9" id="KW-0597">Phosphoprotein</keyword>
<sequence>MTRLFGTDGVRGLANKTLTASLALMLGAAAANVLTKDRGSHKRRPIALIGRDPRVSGEMLAAAMAAGMASRGVDVLRVGVIPTPGLAFLTDDYGADIGVMISASHNPMPDNGIKFFSAGGRKLPDAVEDEIEKELENLEEGGPTGTGVGRVIEEAPDAQDRYLAHLKEAVESDLQGITVVVDAANGAASAVAPKAYEAAGATVIPIFNKPDAFNINDNCGSTHMEHIRKAVVDHGADLGLAHDGDADRCLAVDAEGNVIDGDQIMAILAVSMKEKTNLRQSTLVATVMSNLGLKLAMQREGIEMVETAVGDRYVLEALNEGNYSLGGEQSGHIVLPRHATTGDGTLSGLMLMARMAETGKSLAELASVMQVLPQVLINVPVPDKSAIMKSEDVQSAIADAEAELGDTGRVLLRPSGTEELFRVMVEAAEEEHARKVAGRLAAVVAAV</sequence>
<dbReference type="NCBIfam" id="TIGR01455">
    <property type="entry name" value="glmM"/>
    <property type="match status" value="1"/>
</dbReference>
<name>A0A376CML5_9CORY</name>
<dbReference type="FunFam" id="3.40.120.10:FF:000001">
    <property type="entry name" value="Phosphoglucosamine mutase"/>
    <property type="match status" value="1"/>
</dbReference>
<dbReference type="InterPro" id="IPR016066">
    <property type="entry name" value="A-D-PHexomutase_CS"/>
</dbReference>
<feature type="domain" description="Alpha-D-phosphohexomutase C-terminal" evidence="12">
    <location>
        <begin position="376"/>
        <end position="442"/>
    </location>
</feature>
<organism evidence="16 17">
    <name type="scientific">Corynebacterium pilosum</name>
    <dbReference type="NCBI Taxonomy" id="35756"/>
    <lineage>
        <taxon>Bacteria</taxon>
        <taxon>Bacillati</taxon>
        <taxon>Actinomycetota</taxon>
        <taxon>Actinomycetes</taxon>
        <taxon>Mycobacteriales</taxon>
        <taxon>Corynebacteriaceae</taxon>
        <taxon>Corynebacterium</taxon>
    </lineage>
</organism>
<dbReference type="InterPro" id="IPR005846">
    <property type="entry name" value="A-D-PHexomutase_a/b/a-III"/>
</dbReference>
<evidence type="ECO:0000313" key="16">
    <source>
        <dbReference type="EMBL" id="STC69680.1"/>
    </source>
</evidence>
<evidence type="ECO:0000256" key="6">
    <source>
        <dbReference type="ARBA" id="ARBA00050364"/>
    </source>
</evidence>
<comment type="function">
    <text evidence="9 11">Catalyzes the conversion of glucosamine-6-phosphate to glucosamine-1-phosphate.</text>
</comment>
<dbReference type="GO" id="GO:0008966">
    <property type="term" value="F:phosphoglucosamine mutase activity"/>
    <property type="evidence" value="ECO:0007669"/>
    <property type="project" value="UniProtKB-UniRule"/>
</dbReference>
<evidence type="ECO:0000256" key="9">
    <source>
        <dbReference type="HAMAP-Rule" id="MF_01554"/>
    </source>
</evidence>
<dbReference type="FunFam" id="3.40.120.10:FF:000002">
    <property type="entry name" value="Phosphoglucosamine mutase"/>
    <property type="match status" value="1"/>
</dbReference>
<dbReference type="PRINTS" id="PR00509">
    <property type="entry name" value="PGMPMM"/>
</dbReference>
<dbReference type="GO" id="GO:0004615">
    <property type="term" value="F:phosphomannomutase activity"/>
    <property type="evidence" value="ECO:0007669"/>
    <property type="project" value="TreeGrafter"/>
</dbReference>
<dbReference type="Proteomes" id="UP000254467">
    <property type="component" value="Unassembled WGS sequence"/>
</dbReference>
<evidence type="ECO:0000259" key="12">
    <source>
        <dbReference type="Pfam" id="PF00408"/>
    </source>
</evidence>
<evidence type="ECO:0000256" key="8">
    <source>
        <dbReference type="ARBA" id="ARBA00068193"/>
    </source>
</evidence>
<comment type="catalytic activity">
    <reaction evidence="6 9 11">
        <text>alpha-D-glucosamine 1-phosphate = D-glucosamine 6-phosphate</text>
        <dbReference type="Rhea" id="RHEA:23424"/>
        <dbReference type="ChEBI" id="CHEBI:58516"/>
        <dbReference type="ChEBI" id="CHEBI:58725"/>
        <dbReference type="EC" id="5.4.2.10"/>
    </reaction>
</comment>
<feature type="binding site" evidence="9">
    <location>
        <position position="245"/>
    </location>
    <ligand>
        <name>Mg(2+)</name>
        <dbReference type="ChEBI" id="CHEBI:18420"/>
    </ligand>
</feature>
<feature type="domain" description="Alpha-D-phosphohexomutase alpha/beta/alpha" evidence="15">
    <location>
        <begin position="260"/>
        <end position="370"/>
    </location>
</feature>
<gene>
    <name evidence="9 16" type="primary">glmM</name>
    <name evidence="16" type="ORF">NCTC11862_01479</name>
</gene>
<dbReference type="EC" id="5.4.2.10" evidence="7 9"/>
<evidence type="ECO:0000256" key="10">
    <source>
        <dbReference type="RuleBase" id="RU004326"/>
    </source>
</evidence>
<dbReference type="GO" id="GO:0000287">
    <property type="term" value="F:magnesium ion binding"/>
    <property type="evidence" value="ECO:0007669"/>
    <property type="project" value="UniProtKB-UniRule"/>
</dbReference>
<dbReference type="Pfam" id="PF02879">
    <property type="entry name" value="PGM_PMM_II"/>
    <property type="match status" value="1"/>
</dbReference>
<comment type="PTM">
    <text evidence="9">Activated by phosphorylation.</text>
</comment>
<dbReference type="Gene3D" id="3.40.120.10">
    <property type="entry name" value="Alpha-D-Glucose-1,6-Bisphosphate, subunit A, domain 3"/>
    <property type="match status" value="3"/>
</dbReference>
<dbReference type="InterPro" id="IPR050060">
    <property type="entry name" value="Phosphoglucosamine_mutase"/>
</dbReference>
<evidence type="ECO:0000256" key="2">
    <source>
        <dbReference type="ARBA" id="ARBA00022553"/>
    </source>
</evidence>
<dbReference type="Pfam" id="PF02880">
    <property type="entry name" value="PGM_PMM_III"/>
    <property type="match status" value="1"/>
</dbReference>
<dbReference type="OrthoDB" id="9803322at2"/>
<keyword evidence="3 9" id="KW-0479">Metal-binding</keyword>
<dbReference type="AlphaFoldDB" id="A0A376CML5"/>
<dbReference type="GO" id="GO:0006048">
    <property type="term" value="P:UDP-N-acetylglucosamine biosynthetic process"/>
    <property type="evidence" value="ECO:0007669"/>
    <property type="project" value="TreeGrafter"/>
</dbReference>
<comment type="similarity">
    <text evidence="1 9 10">Belongs to the phosphohexose mutase family.</text>
</comment>
<feature type="domain" description="Alpha-D-phosphohexomutase alpha/beta/alpha" evidence="14">
    <location>
        <begin position="160"/>
        <end position="256"/>
    </location>
</feature>
<evidence type="ECO:0000259" key="14">
    <source>
        <dbReference type="Pfam" id="PF02879"/>
    </source>
</evidence>
<evidence type="ECO:0000256" key="7">
    <source>
        <dbReference type="ARBA" id="ARBA00066330"/>
    </source>
</evidence>
<dbReference type="InterPro" id="IPR005844">
    <property type="entry name" value="A-D-PHexomutase_a/b/a-I"/>
</dbReference>
<dbReference type="PANTHER" id="PTHR42946:SF1">
    <property type="entry name" value="PHOSPHOGLUCOMUTASE (ALPHA-D-GLUCOSE-1,6-BISPHOSPHATE-DEPENDENT)"/>
    <property type="match status" value="1"/>
</dbReference>
<dbReference type="Pfam" id="PF02878">
    <property type="entry name" value="PGM_PMM_I"/>
    <property type="match status" value="1"/>
</dbReference>
<dbReference type="EMBL" id="UFXQ01000001">
    <property type="protein sequence ID" value="STC69680.1"/>
    <property type="molecule type" value="Genomic_DNA"/>
</dbReference>
<dbReference type="InterPro" id="IPR006352">
    <property type="entry name" value="GlmM_bact"/>
</dbReference>
<comment type="cofactor">
    <cofactor evidence="9">
        <name>Mg(2+)</name>
        <dbReference type="ChEBI" id="CHEBI:18420"/>
    </cofactor>
    <text evidence="9">Binds 1 Mg(2+) ion per subunit.</text>
</comment>
<reference evidence="16 17" key="1">
    <citation type="submission" date="2018-06" db="EMBL/GenBank/DDBJ databases">
        <authorList>
            <consortium name="Pathogen Informatics"/>
            <person name="Doyle S."/>
        </authorList>
    </citation>
    <scope>NUCLEOTIDE SEQUENCE [LARGE SCALE GENOMIC DNA]</scope>
    <source>
        <strain evidence="16 17">NCTC11862</strain>
    </source>
</reference>
<evidence type="ECO:0000313" key="17">
    <source>
        <dbReference type="Proteomes" id="UP000254467"/>
    </source>
</evidence>
<evidence type="ECO:0000259" key="13">
    <source>
        <dbReference type="Pfam" id="PF02878"/>
    </source>
</evidence>
<dbReference type="PROSITE" id="PS00710">
    <property type="entry name" value="PGM_PMM"/>
    <property type="match status" value="1"/>
</dbReference>
<dbReference type="Pfam" id="PF00408">
    <property type="entry name" value="PGM_PMM_IV"/>
    <property type="match status" value="1"/>
</dbReference>
<keyword evidence="17" id="KW-1185">Reference proteome</keyword>
<dbReference type="Gene3D" id="3.30.310.50">
    <property type="entry name" value="Alpha-D-phosphohexomutase, C-terminal domain"/>
    <property type="match status" value="1"/>
</dbReference>
<dbReference type="CDD" id="cd05802">
    <property type="entry name" value="GlmM"/>
    <property type="match status" value="1"/>
</dbReference>
<dbReference type="FunFam" id="3.30.310.50:FF:000001">
    <property type="entry name" value="Phosphoglucosamine mutase"/>
    <property type="match status" value="1"/>
</dbReference>
<evidence type="ECO:0000259" key="15">
    <source>
        <dbReference type="Pfam" id="PF02880"/>
    </source>
</evidence>
<dbReference type="InterPro" id="IPR036900">
    <property type="entry name" value="A-D-PHexomutase_C_sf"/>
</dbReference>
<dbReference type="InterPro" id="IPR005843">
    <property type="entry name" value="A-D-PHexomutase_C"/>
</dbReference>
<keyword evidence="5 9" id="KW-0413">Isomerase</keyword>
<dbReference type="InterPro" id="IPR016055">
    <property type="entry name" value="A-D-PHexomutase_a/b/a-I/II/III"/>
</dbReference>
<dbReference type="HAMAP" id="MF_01554_B">
    <property type="entry name" value="GlmM_B"/>
    <property type="match status" value="1"/>
</dbReference>
<proteinExistence type="inferred from homology"/>
<dbReference type="GO" id="GO:0009252">
    <property type="term" value="P:peptidoglycan biosynthetic process"/>
    <property type="evidence" value="ECO:0007669"/>
    <property type="project" value="TreeGrafter"/>
</dbReference>
<protein>
    <recommendedName>
        <fullName evidence="8 9">Phosphoglucosamine mutase</fullName>
        <ecNumber evidence="7 9">5.4.2.10</ecNumber>
    </recommendedName>
</protein>
<accession>A0A376CML5</accession>
<evidence type="ECO:0000256" key="3">
    <source>
        <dbReference type="ARBA" id="ARBA00022723"/>
    </source>
</evidence>
<dbReference type="GO" id="GO:0005829">
    <property type="term" value="C:cytosol"/>
    <property type="evidence" value="ECO:0007669"/>
    <property type="project" value="TreeGrafter"/>
</dbReference>
<dbReference type="PANTHER" id="PTHR42946">
    <property type="entry name" value="PHOSPHOHEXOSE MUTASE"/>
    <property type="match status" value="1"/>
</dbReference>
<evidence type="ECO:0000256" key="1">
    <source>
        <dbReference type="ARBA" id="ARBA00010231"/>
    </source>
</evidence>
<feature type="domain" description="Alpha-D-phosphohexomutase alpha/beta/alpha" evidence="13">
    <location>
        <begin position="3"/>
        <end position="140"/>
    </location>
</feature>
<dbReference type="GO" id="GO:0005975">
    <property type="term" value="P:carbohydrate metabolic process"/>
    <property type="evidence" value="ECO:0007669"/>
    <property type="project" value="InterPro"/>
</dbReference>
<feature type="binding site" evidence="9">
    <location>
        <position position="247"/>
    </location>
    <ligand>
        <name>Mg(2+)</name>
        <dbReference type="ChEBI" id="CHEBI:18420"/>
    </ligand>
</feature>
<dbReference type="SUPFAM" id="SSF55957">
    <property type="entry name" value="Phosphoglucomutase, C-terminal domain"/>
    <property type="match status" value="1"/>
</dbReference>
<dbReference type="STRING" id="35756.GCA_001044155_01935"/>